<feature type="domain" description="FAD-binding" evidence="1">
    <location>
        <begin position="10"/>
        <end position="186"/>
    </location>
</feature>
<dbReference type="PRINTS" id="PR00420">
    <property type="entry name" value="RNGMNOXGNASE"/>
</dbReference>
<dbReference type="NCBIfam" id="TIGR02032">
    <property type="entry name" value="GG-red-SF"/>
    <property type="match status" value="1"/>
</dbReference>
<organism evidence="2 3">
    <name type="scientific">Amycolatopsis speibonae</name>
    <dbReference type="NCBI Taxonomy" id="1450224"/>
    <lineage>
        <taxon>Bacteria</taxon>
        <taxon>Bacillati</taxon>
        <taxon>Actinomycetota</taxon>
        <taxon>Actinomycetes</taxon>
        <taxon>Pseudonocardiales</taxon>
        <taxon>Pseudonocardiaceae</taxon>
        <taxon>Amycolatopsis</taxon>
    </lineage>
</organism>
<dbReference type="InterPro" id="IPR050407">
    <property type="entry name" value="Geranylgeranyl_reductase"/>
</dbReference>
<comment type="caution">
    <text evidence="2">The sequence shown here is derived from an EMBL/GenBank/DDBJ whole genome shotgun (WGS) entry which is preliminary data.</text>
</comment>
<dbReference type="PANTHER" id="PTHR42685">
    <property type="entry name" value="GERANYLGERANYL DIPHOSPHATE REDUCTASE"/>
    <property type="match status" value="1"/>
</dbReference>
<dbReference type="Pfam" id="PF01494">
    <property type="entry name" value="FAD_binding_3"/>
    <property type="match status" value="1"/>
</dbReference>
<dbReference type="PANTHER" id="PTHR42685:SF22">
    <property type="entry name" value="CONDITIONED MEDIUM FACTOR RECEPTOR 1"/>
    <property type="match status" value="1"/>
</dbReference>
<evidence type="ECO:0000313" key="2">
    <source>
        <dbReference type="EMBL" id="MFC3449756.1"/>
    </source>
</evidence>
<dbReference type="EMBL" id="JBHRWK010000014">
    <property type="protein sequence ID" value="MFC3449756.1"/>
    <property type="molecule type" value="Genomic_DNA"/>
</dbReference>
<dbReference type="Gene3D" id="3.50.50.60">
    <property type="entry name" value="FAD/NAD(P)-binding domain"/>
    <property type="match status" value="1"/>
</dbReference>
<protein>
    <submittedName>
        <fullName evidence="2">Geranylgeranyl reductase family protein</fullName>
    </submittedName>
</protein>
<sequence>MTRRNADHDAEVIVVGAGPAGSTAATYLARAGVDVLLLEKTEFPREKVCGDGLTPRGVKQLIDLGIDTSEDAGWVHSRGLRILTGELTLELDWPDLTSYPPYGVSRTRQDFDDLLAKTAVKAGARLYERTTVTGAITSPTGRVIGVEAKVGPEKTPVSYRAPLVLACDGVSARLALSVGIQKNEKRPMGVAVRQYYKSPRHDDPFIEGHLELWDRSDPRDPKLLPGYGWAFPLGDGTVNVGLGMLSTSAAFRSTDYRALLRQWLDGTPEEWGYREENAVGKVGGAGLPMGFNRTPHYRDGLLLLGDAGGMVSPFNGEGISAAMESAQLASEFVVQALARREGPSRERALEGYPRAVGELMGGYYRLGNVFAKLIGKPKVMHAATKYGLRINAILPLVYKGLSGCYDAKGGDGVDRLIAALARATPTPR</sequence>
<dbReference type="InterPro" id="IPR011777">
    <property type="entry name" value="Geranylgeranyl_Rdtase_fam"/>
</dbReference>
<keyword evidence="3" id="KW-1185">Reference proteome</keyword>
<dbReference type="SUPFAM" id="SSF51905">
    <property type="entry name" value="FAD/NAD(P)-binding domain"/>
    <property type="match status" value="1"/>
</dbReference>
<dbReference type="InterPro" id="IPR036188">
    <property type="entry name" value="FAD/NAD-bd_sf"/>
</dbReference>
<accession>A0ABV7NSL3</accession>
<dbReference type="InterPro" id="IPR002938">
    <property type="entry name" value="FAD-bd"/>
</dbReference>
<name>A0ABV7NSL3_9PSEU</name>
<evidence type="ECO:0000259" key="1">
    <source>
        <dbReference type="Pfam" id="PF01494"/>
    </source>
</evidence>
<evidence type="ECO:0000313" key="3">
    <source>
        <dbReference type="Proteomes" id="UP001595645"/>
    </source>
</evidence>
<gene>
    <name evidence="2" type="ORF">ACFOSH_09975</name>
</gene>
<reference evidence="3" key="1">
    <citation type="journal article" date="2019" name="Int. J. Syst. Evol. Microbiol.">
        <title>The Global Catalogue of Microorganisms (GCM) 10K type strain sequencing project: providing services to taxonomists for standard genome sequencing and annotation.</title>
        <authorList>
            <consortium name="The Broad Institute Genomics Platform"/>
            <consortium name="The Broad Institute Genome Sequencing Center for Infectious Disease"/>
            <person name="Wu L."/>
            <person name="Ma J."/>
        </authorList>
    </citation>
    <scope>NUCLEOTIDE SEQUENCE [LARGE SCALE GENOMIC DNA]</scope>
    <source>
        <strain evidence="3">CGMCC 4.7676</strain>
    </source>
</reference>
<dbReference type="RefSeq" id="WP_378238446.1">
    <property type="nucleotide sequence ID" value="NZ_JBHRWK010000014.1"/>
</dbReference>
<proteinExistence type="predicted"/>
<dbReference type="Proteomes" id="UP001595645">
    <property type="component" value="Unassembled WGS sequence"/>
</dbReference>